<evidence type="ECO:0000259" key="4">
    <source>
        <dbReference type="PROSITE" id="PS50213"/>
    </source>
</evidence>
<dbReference type="PANTHER" id="PTHR32499:SF3">
    <property type="entry name" value="FASCICLIN-LIKE ARABINOGALACTAN PROTEIN 16"/>
    <property type="match status" value="1"/>
</dbReference>
<proteinExistence type="inferred from homology"/>
<reference evidence="5 6" key="1">
    <citation type="journal article" date="2021" name="Nat. Plants">
        <title>The Taxus genome provides insights into paclitaxel biosynthesis.</title>
        <authorList>
            <person name="Xiong X."/>
            <person name="Gou J."/>
            <person name="Liao Q."/>
            <person name="Li Y."/>
            <person name="Zhou Q."/>
            <person name="Bi G."/>
            <person name="Li C."/>
            <person name="Du R."/>
            <person name="Wang X."/>
            <person name="Sun T."/>
            <person name="Guo L."/>
            <person name="Liang H."/>
            <person name="Lu P."/>
            <person name="Wu Y."/>
            <person name="Zhang Z."/>
            <person name="Ro D.K."/>
            <person name="Shang Y."/>
            <person name="Huang S."/>
            <person name="Yan J."/>
        </authorList>
    </citation>
    <scope>NUCLEOTIDE SEQUENCE [LARGE SCALE GENOMIC DNA]</scope>
    <source>
        <strain evidence="5">Ta-2019</strain>
    </source>
</reference>
<gene>
    <name evidence="5" type="ORF">KI387_030584</name>
</gene>
<keyword evidence="3" id="KW-0732">Signal</keyword>
<dbReference type="SUPFAM" id="SSF82153">
    <property type="entry name" value="FAS1 domain"/>
    <property type="match status" value="2"/>
</dbReference>
<evidence type="ECO:0000256" key="1">
    <source>
        <dbReference type="ARBA" id="ARBA00007843"/>
    </source>
</evidence>
<dbReference type="SMART" id="SM00554">
    <property type="entry name" value="FAS1"/>
    <property type="match status" value="2"/>
</dbReference>
<protein>
    <recommendedName>
        <fullName evidence="4">FAS1 domain-containing protein</fullName>
    </recommendedName>
</protein>
<dbReference type="PROSITE" id="PS50213">
    <property type="entry name" value="FAS1"/>
    <property type="match status" value="2"/>
</dbReference>
<feature type="chain" id="PRO_5041291137" description="FAS1 domain-containing protein" evidence="3">
    <location>
        <begin position="22"/>
        <end position="462"/>
    </location>
</feature>
<feature type="domain" description="FAS1" evidence="4">
    <location>
        <begin position="45"/>
        <end position="186"/>
    </location>
</feature>
<accession>A0AA38FEM1</accession>
<dbReference type="PANTHER" id="PTHR32499">
    <property type="entry name" value="FASCICLIN-LIKE ARABINOGALACTAN PROTEIN 16"/>
    <property type="match status" value="1"/>
</dbReference>
<dbReference type="InterPro" id="IPR000782">
    <property type="entry name" value="FAS1_domain"/>
</dbReference>
<feature type="signal peptide" evidence="3">
    <location>
        <begin position="1"/>
        <end position="21"/>
    </location>
</feature>
<organism evidence="5 6">
    <name type="scientific">Taxus chinensis</name>
    <name type="common">Chinese yew</name>
    <name type="synonym">Taxus wallichiana var. chinensis</name>
    <dbReference type="NCBI Taxonomy" id="29808"/>
    <lineage>
        <taxon>Eukaryota</taxon>
        <taxon>Viridiplantae</taxon>
        <taxon>Streptophyta</taxon>
        <taxon>Embryophyta</taxon>
        <taxon>Tracheophyta</taxon>
        <taxon>Spermatophyta</taxon>
        <taxon>Pinopsida</taxon>
        <taxon>Pinidae</taxon>
        <taxon>Conifers II</taxon>
        <taxon>Cupressales</taxon>
        <taxon>Taxaceae</taxon>
        <taxon>Taxus</taxon>
    </lineage>
</organism>
<feature type="compositionally biased region" description="Basic and acidic residues" evidence="2">
    <location>
        <begin position="421"/>
        <end position="435"/>
    </location>
</feature>
<feature type="non-terminal residue" evidence="5">
    <location>
        <position position="462"/>
    </location>
</feature>
<evidence type="ECO:0000256" key="2">
    <source>
        <dbReference type="SAM" id="MobiDB-lite"/>
    </source>
</evidence>
<evidence type="ECO:0000313" key="6">
    <source>
        <dbReference type="Proteomes" id="UP000824469"/>
    </source>
</evidence>
<comment type="caution">
    <text evidence="5">The sequence shown here is derived from an EMBL/GenBank/DDBJ whole genome shotgun (WGS) entry which is preliminary data.</text>
</comment>
<dbReference type="EMBL" id="JAHRHJ020000010">
    <property type="protein sequence ID" value="KAH9298902.1"/>
    <property type="molecule type" value="Genomic_DNA"/>
</dbReference>
<evidence type="ECO:0000313" key="5">
    <source>
        <dbReference type="EMBL" id="KAH9298902.1"/>
    </source>
</evidence>
<sequence>MDHGVLAFYVVMVLFNAVAMGAEPEKYVGVHQNSVSSSGPVISSNSVLVALLDAHYDYTELAEMVEKALLLQPLEEVVGSSNITIFAPSNAFLEKNLDPQFRKFLHEPGNLKSLQKLLQFHVVPRRMVAEEWTNATHKALNWNEELRFWVNGDIKKKVMKVDLGTVTHPNAVVRPDGVIHGIDRLLVPKSVQDDFNQWRNGRVVLEAVKPEGAPAVDSSHHRKKTSLIGLSSGSLPSIYFEYAAAPGPSLAPAPAPGPSSGHYWFDGESQVKDFIHTLVQYGGYNEMADILVNLTSMASEMAKLVSEGYRLTVLAPSDEAMGKLTTDQLSELEHIIYYHMIPEYQTEESFYTAVRRFGKLKYDTLHIPHKVVTQEADGTVLFGEGEESAHLYDHDIYIDGRISVQGIDKVLFPPSHHVKGRKLEQEQEQQAEKKSKPSKGRLLGSACNLLERVGQNSLISSC</sequence>
<dbReference type="Gene3D" id="2.30.180.10">
    <property type="entry name" value="FAS1 domain"/>
    <property type="match status" value="2"/>
</dbReference>
<name>A0AA38FEM1_TAXCH</name>
<evidence type="ECO:0000256" key="3">
    <source>
        <dbReference type="SAM" id="SignalP"/>
    </source>
</evidence>
<dbReference type="InterPro" id="IPR036378">
    <property type="entry name" value="FAS1_dom_sf"/>
</dbReference>
<comment type="similarity">
    <text evidence="1">Belongs to the fasciclin-like AGP family.</text>
</comment>
<dbReference type="OMA" id="ASCQMAG"/>
<keyword evidence="6" id="KW-1185">Reference proteome</keyword>
<dbReference type="Proteomes" id="UP000824469">
    <property type="component" value="Unassembled WGS sequence"/>
</dbReference>
<feature type="domain" description="FAS1" evidence="4">
    <location>
        <begin position="271"/>
        <end position="396"/>
    </location>
</feature>
<dbReference type="InterPro" id="IPR044654">
    <property type="entry name" value="FLA15/16/17/18"/>
</dbReference>
<feature type="region of interest" description="Disordered" evidence="2">
    <location>
        <begin position="418"/>
        <end position="440"/>
    </location>
</feature>
<dbReference type="AlphaFoldDB" id="A0AA38FEM1"/>
<dbReference type="Pfam" id="PF02469">
    <property type="entry name" value="Fasciclin"/>
    <property type="match status" value="2"/>
</dbReference>